<keyword evidence="5 7" id="KW-1133">Transmembrane helix</keyword>
<name>A0ABU3FRQ2_9ENTE</name>
<evidence type="ECO:0000256" key="3">
    <source>
        <dbReference type="ARBA" id="ARBA00022448"/>
    </source>
</evidence>
<evidence type="ECO:0000259" key="8">
    <source>
        <dbReference type="PROSITE" id="PS50850"/>
    </source>
</evidence>
<feature type="transmembrane region" description="Helical" evidence="7">
    <location>
        <begin position="343"/>
        <end position="364"/>
    </location>
</feature>
<evidence type="ECO:0000256" key="6">
    <source>
        <dbReference type="ARBA" id="ARBA00023136"/>
    </source>
</evidence>
<evidence type="ECO:0000256" key="5">
    <source>
        <dbReference type="ARBA" id="ARBA00022989"/>
    </source>
</evidence>
<evidence type="ECO:0000256" key="2">
    <source>
        <dbReference type="ARBA" id="ARBA00008335"/>
    </source>
</evidence>
<keyword evidence="10" id="KW-1185">Reference proteome</keyword>
<dbReference type="InterPro" id="IPR020846">
    <property type="entry name" value="MFS_dom"/>
</dbReference>
<feature type="transmembrane region" description="Helical" evidence="7">
    <location>
        <begin position="370"/>
        <end position="389"/>
    </location>
</feature>
<feature type="domain" description="Major facilitator superfamily (MFS) profile" evidence="8">
    <location>
        <begin position="9"/>
        <end position="394"/>
    </location>
</feature>
<feature type="transmembrane region" description="Helical" evidence="7">
    <location>
        <begin position="306"/>
        <end position="331"/>
    </location>
</feature>
<evidence type="ECO:0000256" key="7">
    <source>
        <dbReference type="SAM" id="Phobius"/>
    </source>
</evidence>
<keyword evidence="6 7" id="KW-0472">Membrane</keyword>
<feature type="transmembrane region" description="Helical" evidence="7">
    <location>
        <begin position="163"/>
        <end position="183"/>
    </location>
</feature>
<keyword evidence="4 7" id="KW-0812">Transmembrane</keyword>
<dbReference type="EMBL" id="JARQBN010000017">
    <property type="protein sequence ID" value="MDT2828655.1"/>
    <property type="molecule type" value="Genomic_DNA"/>
</dbReference>
<reference evidence="9 10" key="1">
    <citation type="submission" date="2023-03" db="EMBL/GenBank/DDBJ databases">
        <authorList>
            <person name="Shen W."/>
            <person name="Cai J."/>
        </authorList>
    </citation>
    <scope>NUCLEOTIDE SEQUENCE [LARGE SCALE GENOMIC DNA]</scope>
    <source>
        <strain evidence="9 10">B101</strain>
    </source>
</reference>
<dbReference type="PANTHER" id="PTHR23514">
    <property type="entry name" value="BYPASS OF STOP CODON PROTEIN 6"/>
    <property type="match status" value="1"/>
</dbReference>
<sequence>MKTTKYRLLISSLYFNYIFQGMAAIILSQNMDKLKTQWQVSTSQVTLVMSAIGLGRIISLYFSGYFSDTFGRRKTVIVAILSYALFFFGVLFSPNYQFAFFFALFGGVSNAFLDTSTYPTLVEAYPDEKTNSSLSVLNKAFISLGQFILPFITRYLLQKELFFGWPFILCAVCLLANLGYLLFAKFPPLSSLPNKTQIEENDCEENNNIGDFKIDGAALLVFSFVSVSIFNIFILWIPQYAESMRVVSHENSLIFVSLYSVGSFVSVFFTSGIVKKGINIPKLISFCVGISGFTLLWMLFSPSFVSTIVASLAIGIFAAGGIWQLGLALMLELFPSRKGKYTSYYSLATSTSVMITPYITGILSEHGMEYVFWFDVFLVLLGFIASLVIQQRYKKFFPAEITEPYNNKKYL</sequence>
<feature type="transmembrane region" description="Helical" evidence="7">
    <location>
        <begin position="136"/>
        <end position="157"/>
    </location>
</feature>
<proteinExistence type="inferred from homology"/>
<evidence type="ECO:0000313" key="9">
    <source>
        <dbReference type="EMBL" id="MDT2828655.1"/>
    </source>
</evidence>
<dbReference type="Proteomes" id="UP001265301">
    <property type="component" value="Unassembled WGS sequence"/>
</dbReference>
<dbReference type="InterPro" id="IPR011701">
    <property type="entry name" value="MFS"/>
</dbReference>
<accession>A0ABU3FRQ2</accession>
<feature type="transmembrane region" description="Helical" evidence="7">
    <location>
        <begin position="43"/>
        <end position="63"/>
    </location>
</feature>
<evidence type="ECO:0000256" key="4">
    <source>
        <dbReference type="ARBA" id="ARBA00022692"/>
    </source>
</evidence>
<comment type="caution">
    <text evidence="9">The sequence shown here is derived from an EMBL/GenBank/DDBJ whole genome shotgun (WGS) entry which is preliminary data.</text>
</comment>
<dbReference type="Gene3D" id="1.20.1250.20">
    <property type="entry name" value="MFS general substrate transporter like domains"/>
    <property type="match status" value="2"/>
</dbReference>
<keyword evidence="3" id="KW-0813">Transport</keyword>
<gene>
    <name evidence="9" type="ORF">P7H59_09385</name>
</gene>
<feature type="transmembrane region" description="Helical" evidence="7">
    <location>
        <begin position="12"/>
        <end position="31"/>
    </location>
</feature>
<evidence type="ECO:0000313" key="10">
    <source>
        <dbReference type="Proteomes" id="UP001265301"/>
    </source>
</evidence>
<feature type="transmembrane region" description="Helical" evidence="7">
    <location>
        <begin position="75"/>
        <end position="92"/>
    </location>
</feature>
<dbReference type="PANTHER" id="PTHR23514:SF3">
    <property type="entry name" value="BYPASS OF STOP CODON PROTEIN 6"/>
    <property type="match status" value="1"/>
</dbReference>
<comment type="subcellular location">
    <subcellularLocation>
        <location evidence="1">Cell membrane</location>
        <topology evidence="1">Multi-pass membrane protein</topology>
    </subcellularLocation>
</comment>
<protein>
    <submittedName>
        <fullName evidence="9">MFS transporter</fullName>
    </submittedName>
</protein>
<dbReference type="PROSITE" id="PS50850">
    <property type="entry name" value="MFS"/>
    <property type="match status" value="1"/>
</dbReference>
<feature type="transmembrane region" description="Helical" evidence="7">
    <location>
        <begin position="283"/>
        <end position="300"/>
    </location>
</feature>
<feature type="transmembrane region" description="Helical" evidence="7">
    <location>
        <begin position="217"/>
        <end position="241"/>
    </location>
</feature>
<dbReference type="InterPro" id="IPR051788">
    <property type="entry name" value="MFS_Transporter"/>
</dbReference>
<evidence type="ECO:0000256" key="1">
    <source>
        <dbReference type="ARBA" id="ARBA00004651"/>
    </source>
</evidence>
<organism evidence="9 10">
    <name type="scientific">Enterococcus viikkiensis</name>
    <dbReference type="NCBI Taxonomy" id="930854"/>
    <lineage>
        <taxon>Bacteria</taxon>
        <taxon>Bacillati</taxon>
        <taxon>Bacillota</taxon>
        <taxon>Bacilli</taxon>
        <taxon>Lactobacillales</taxon>
        <taxon>Enterococcaceae</taxon>
        <taxon>Enterococcus</taxon>
    </lineage>
</organism>
<dbReference type="SUPFAM" id="SSF103473">
    <property type="entry name" value="MFS general substrate transporter"/>
    <property type="match status" value="1"/>
</dbReference>
<feature type="transmembrane region" description="Helical" evidence="7">
    <location>
        <begin position="253"/>
        <end position="274"/>
    </location>
</feature>
<dbReference type="Pfam" id="PF07690">
    <property type="entry name" value="MFS_1"/>
    <property type="match status" value="1"/>
</dbReference>
<comment type="similarity">
    <text evidence="2">Belongs to the major facilitator superfamily.</text>
</comment>
<dbReference type="RefSeq" id="WP_311819349.1">
    <property type="nucleotide sequence ID" value="NZ_JARQBN010000017.1"/>
</dbReference>
<dbReference type="InterPro" id="IPR036259">
    <property type="entry name" value="MFS_trans_sf"/>
</dbReference>